<proteinExistence type="predicted"/>
<organism evidence="2 3">
    <name type="scientific">Streptococcus salivarius</name>
    <dbReference type="NCBI Taxonomy" id="1304"/>
    <lineage>
        <taxon>Bacteria</taxon>
        <taxon>Bacillati</taxon>
        <taxon>Bacillota</taxon>
        <taxon>Bacilli</taxon>
        <taxon>Lactobacillales</taxon>
        <taxon>Streptococcaceae</taxon>
        <taxon>Streptococcus</taxon>
    </lineage>
</organism>
<dbReference type="CDD" id="cd21810">
    <property type="entry name" value="ABC-2_lan_permease_NisG-like"/>
    <property type="match status" value="1"/>
</dbReference>
<comment type="caution">
    <text evidence="2">The sequence shown here is derived from an EMBL/GenBank/DDBJ whole genome shotgun (WGS) entry which is preliminary data.</text>
</comment>
<dbReference type="EMBL" id="JJMT01000026">
    <property type="protein sequence ID" value="KEO43748.1"/>
    <property type="molecule type" value="Genomic_DNA"/>
</dbReference>
<keyword evidence="1" id="KW-0472">Membrane</keyword>
<protein>
    <submittedName>
        <fullName evidence="2">NisG</fullName>
    </submittedName>
</protein>
<feature type="transmembrane region" description="Helical" evidence="1">
    <location>
        <begin position="119"/>
        <end position="138"/>
    </location>
</feature>
<feature type="transmembrane region" description="Helical" evidence="1">
    <location>
        <begin position="86"/>
        <end position="113"/>
    </location>
</feature>
<name>A0A074IQ49_STRSL</name>
<reference evidence="2 3" key="1">
    <citation type="submission" date="2014-04" db="EMBL/GenBank/DDBJ databases">
        <title>Variable characteristics of bacteriocin-producing Streptococcus salivarius strains isolated from Malaysian subjects.</title>
        <authorList>
            <person name="Philip K."/>
            <person name="Barbour A."/>
        </authorList>
    </citation>
    <scope>NUCLEOTIDE SEQUENCE [LARGE SCALE GENOMIC DNA]</scope>
    <source>
        <strain evidence="2 3">NU10</strain>
    </source>
</reference>
<accession>A0A074IQ49</accession>
<keyword evidence="1" id="KW-0812">Transmembrane</keyword>
<evidence type="ECO:0000313" key="2">
    <source>
        <dbReference type="EMBL" id="KEO43748.1"/>
    </source>
</evidence>
<dbReference type="AlphaFoldDB" id="A0A074IQ49"/>
<dbReference type="RefSeq" id="WP_037603180.1">
    <property type="nucleotide sequence ID" value="NZ_JADPCF010000004.1"/>
</dbReference>
<keyword evidence="1" id="KW-1133">Transmembrane helix</keyword>
<gene>
    <name evidence="2" type="ORF">DL07_06260</name>
</gene>
<dbReference type="Proteomes" id="UP000027855">
    <property type="component" value="Unassembled WGS sequence"/>
</dbReference>
<dbReference type="InterPro" id="IPR049527">
    <property type="entry name" value="ABC_permease_NisG-like"/>
</dbReference>
<evidence type="ECO:0000256" key="1">
    <source>
        <dbReference type="SAM" id="Phobius"/>
    </source>
</evidence>
<feature type="transmembrane region" description="Helical" evidence="1">
    <location>
        <begin position="12"/>
        <end position="33"/>
    </location>
</feature>
<evidence type="ECO:0000313" key="3">
    <source>
        <dbReference type="Proteomes" id="UP000027855"/>
    </source>
</evidence>
<sequence length="216" mass="24797">MLRSELLKLKNTFGLYLILSFAVLEIITIPMYVSFVPNGFSLTNLAILSFLCYPLLTSFLSILGIEQEKYANYYQEISSYPKQRRLWLAKLLIVDLTLSLPSLFSWLIINLLLMNSVNGFVVSLSSWMLIVFLNHFHYFIQVSLNSVSNIIISIIEIIFIIFASNKVFLSVHWLPIALPINSLILSDWSQFNSLPLWIVGVTLLFICFLPINSKSY</sequence>
<feature type="transmembrane region" description="Helical" evidence="1">
    <location>
        <begin position="194"/>
        <end position="211"/>
    </location>
</feature>
<feature type="transmembrane region" description="Helical" evidence="1">
    <location>
        <begin position="150"/>
        <end position="174"/>
    </location>
</feature>
<feature type="transmembrane region" description="Helical" evidence="1">
    <location>
        <begin position="45"/>
        <end position="65"/>
    </location>
</feature>